<evidence type="ECO:0000256" key="2">
    <source>
        <dbReference type="ARBA" id="ARBA00012552"/>
    </source>
</evidence>
<dbReference type="CDD" id="cd17917">
    <property type="entry name" value="DEXHc_RHA-like"/>
    <property type="match status" value="1"/>
</dbReference>
<feature type="domain" description="RING-type" evidence="16">
    <location>
        <begin position="1418"/>
        <end position="1628"/>
    </location>
</feature>
<keyword evidence="3" id="KW-0808">Transferase</keyword>
<dbReference type="InterPro" id="IPR017907">
    <property type="entry name" value="Znf_RING_CS"/>
</dbReference>
<dbReference type="Gene3D" id="1.20.120.1750">
    <property type="match status" value="1"/>
</dbReference>
<dbReference type="SMART" id="SM00487">
    <property type="entry name" value="DEXDc"/>
    <property type="match status" value="1"/>
</dbReference>
<dbReference type="Proteomes" id="UP001454036">
    <property type="component" value="Unassembled WGS sequence"/>
</dbReference>
<comment type="similarity">
    <text evidence="1">Belongs to the DEAD box helicase family. DEAH subfamily.</text>
</comment>
<evidence type="ECO:0000256" key="13">
    <source>
        <dbReference type="ARBA" id="ARBA00047984"/>
    </source>
</evidence>
<keyword evidence="7" id="KW-0863">Zinc-finger</keyword>
<dbReference type="GO" id="GO:0003723">
    <property type="term" value="F:RNA binding"/>
    <property type="evidence" value="ECO:0007669"/>
    <property type="project" value="TreeGrafter"/>
</dbReference>
<dbReference type="PROSITE" id="PS51194">
    <property type="entry name" value="HELICASE_CTER"/>
    <property type="match status" value="1"/>
</dbReference>
<keyword evidence="8" id="KW-0833">Ubl conjugation pathway</keyword>
<dbReference type="Pfam" id="PF24475">
    <property type="entry name" value="RBD_DEAH11"/>
    <property type="match status" value="1"/>
</dbReference>
<evidence type="ECO:0000259" key="14">
    <source>
        <dbReference type="PROSITE" id="PS51192"/>
    </source>
</evidence>
<name>A0AAV3RW25_LITER</name>
<keyword evidence="6" id="KW-0547">Nucleotide-binding</keyword>
<comment type="caution">
    <text evidence="17">The sequence shown here is derived from an EMBL/GenBank/DDBJ whole genome shotgun (WGS) entry which is preliminary data.</text>
</comment>
<evidence type="ECO:0000256" key="9">
    <source>
        <dbReference type="ARBA" id="ARBA00022801"/>
    </source>
</evidence>
<dbReference type="InterPro" id="IPR007502">
    <property type="entry name" value="Helicase-assoc_dom"/>
</dbReference>
<dbReference type="EC" id="3.6.4.13" evidence="2"/>
<dbReference type="InterPro" id="IPR013087">
    <property type="entry name" value="Znf_C2H2_type"/>
</dbReference>
<dbReference type="GO" id="GO:0005524">
    <property type="term" value="F:ATP binding"/>
    <property type="evidence" value="ECO:0007669"/>
    <property type="project" value="UniProtKB-KW"/>
</dbReference>
<evidence type="ECO:0000256" key="6">
    <source>
        <dbReference type="ARBA" id="ARBA00022741"/>
    </source>
</evidence>
<dbReference type="EMBL" id="BAABME010012185">
    <property type="protein sequence ID" value="GAA0184815.1"/>
    <property type="molecule type" value="Genomic_DNA"/>
</dbReference>
<comment type="catalytic activity">
    <reaction evidence="13">
        <text>ATP + H2O = ADP + phosphate + H(+)</text>
        <dbReference type="Rhea" id="RHEA:13065"/>
        <dbReference type="ChEBI" id="CHEBI:15377"/>
        <dbReference type="ChEBI" id="CHEBI:15378"/>
        <dbReference type="ChEBI" id="CHEBI:30616"/>
        <dbReference type="ChEBI" id="CHEBI:43474"/>
        <dbReference type="ChEBI" id="CHEBI:456216"/>
        <dbReference type="EC" id="3.6.4.13"/>
    </reaction>
</comment>
<keyword evidence="9" id="KW-0378">Hydrolase</keyword>
<dbReference type="InterPro" id="IPR056247">
    <property type="entry name" value="KH_DEAH11/12_2nd"/>
</dbReference>
<dbReference type="CDD" id="cd18791">
    <property type="entry name" value="SF2_C_RHA"/>
    <property type="match status" value="1"/>
</dbReference>
<dbReference type="Pfam" id="PF00270">
    <property type="entry name" value="DEAD"/>
    <property type="match status" value="1"/>
</dbReference>
<dbReference type="FunFam" id="1.20.120.1080:FF:000033">
    <property type="entry name" value="RBR-type E3 ubiquitin transferase"/>
    <property type="match status" value="1"/>
</dbReference>
<dbReference type="Gene3D" id="3.30.40.10">
    <property type="entry name" value="Zinc/RING finger domain, C3HC4 (zinc finger)"/>
    <property type="match status" value="1"/>
</dbReference>
<organism evidence="17 18">
    <name type="scientific">Lithospermum erythrorhizon</name>
    <name type="common">Purple gromwell</name>
    <name type="synonym">Lithospermum officinale var. erythrorhizon</name>
    <dbReference type="NCBI Taxonomy" id="34254"/>
    <lineage>
        <taxon>Eukaryota</taxon>
        <taxon>Viridiplantae</taxon>
        <taxon>Streptophyta</taxon>
        <taxon>Embryophyta</taxon>
        <taxon>Tracheophyta</taxon>
        <taxon>Spermatophyta</taxon>
        <taxon>Magnoliopsida</taxon>
        <taxon>eudicotyledons</taxon>
        <taxon>Gunneridae</taxon>
        <taxon>Pentapetalae</taxon>
        <taxon>asterids</taxon>
        <taxon>lamiids</taxon>
        <taxon>Boraginales</taxon>
        <taxon>Boraginaceae</taxon>
        <taxon>Boraginoideae</taxon>
        <taxon>Lithospermeae</taxon>
        <taxon>Lithospermum</taxon>
    </lineage>
</organism>
<evidence type="ECO:0000256" key="3">
    <source>
        <dbReference type="ARBA" id="ARBA00022679"/>
    </source>
</evidence>
<dbReference type="InterPro" id="IPR027417">
    <property type="entry name" value="P-loop_NTPase"/>
</dbReference>
<dbReference type="Pfam" id="PF01485">
    <property type="entry name" value="IBR"/>
    <property type="match status" value="1"/>
</dbReference>
<keyword evidence="4" id="KW-0479">Metal-binding</keyword>
<dbReference type="InterPro" id="IPR002464">
    <property type="entry name" value="DNA/RNA_helicase_DEAH_CS"/>
</dbReference>
<sequence>MVELWRFIFDGVLDLIPWLRENVKVESDKDELRENLRGLFLEKARELIEGGAVKKCERKLGNLVDEIKGVSRMLAKGLQIGVANAVWGRKEGLLREKEVVVKRLAEFRKGMRCVIEHLEGKDEEGFEEGVRVIRFEREFNWSRLWRIMKRECARLDDGLPIYAYRSEILNDIHRQQIMVLIGETGSGKSTQLVQFLADSGVATSESVICTQPRKLAAMSLTQRVEEESHGCYQDSSVTCSLSYSSARRLSSKIIFMTDHCLLQQYLNDKKLSGISCIIVDEAHERSLNTDILLAVLKNLLRQRTDLRLVIMSATADAQQLADYFYGCRTFHVSGRTFPVDIKYVSREHGDVSNSGVIASYVYDVMSVVTEIHKTEEEGAILAFLTSQTEVEWVCDRFTASSAICLPLHGKLSHEDQRRVFQDYPGKRKVIFATNVAETSLTIPGVKYVVDSGMVKESRFEPSSGMNLLRVCRVSQSSANQRAGRAGRTEPGNCYRIYSEMDYQSMEIHHEPEICRVHLGVAVLRILALGVKNVKDFDFVDAPHTEAIEMAIKNLIQLGAVTMKNDAYELTREGRDLVKLGIEPRLGKMVLQSFGHRLGREGLILAAVMANSSSIFCRIGSEQEKQKSDRLKVQFCHPNGDLFTLLAVYKAWEDVPKEQKNSWCWSNSINAKSMRRCSEMVHDLESCLQNDLNIIIPSYWRWNPQMLSENDGILKRVILSALAENVAVYSGYDQLGYEVVLSGKHVQLHPSCTLLSFGQRPEWVVFGDILSVPTEYMVCVTAVDSKHFPSLCPPLLFDFSKKDQEKLQKIPLTGFGTMLLKRFCGKSNSYLHNLVSYVRAECMDKRIGIEVNVDDNMVVLYASSQHVDKVFRIVKESLDFEHKLLNQECIDKYLFNAAGSAAAPPVALFGPGAQIKHLELHKRCLSVDIFHPSLSSIDDKKLLMFLEQYSKGIICGVHKLSGQDNEENDKWGRVTFLSPDAAQKVADLSVVDYNGAPLKVLASRIALGSDHKLFSVPPLKAKVSWPRMPSKGVAIVKCDPNDVPFMLDDFSNLVIGGRSVRCEASLNYDDSIRVAGLDKELTEADIFDVLSISTNRKILDAFIIRGHTTIEQHPSHPSHIICEEALLRELFSIMPKRNHQANCVRVQVFSPQPKDATMRAVITFDGNLHLEAAKALELIEGKVLPCCLPWQKMKCHQLFHSSVSCPAPAYYAIKDQLNSLLASAKRRRGVECSLEKNENGSYRVKISANATKTVAEVRMPFERLMRGKLISQTSISASVLQNLFSWDGTMLIKSIQRETGAYILFDRHNLVVRIFGPSDRIDMAEQKFVRCITDLHERKQLKIYLRGGSCPSDLMKRVVQKFGPDLHGLKKLIPVADFSLNTKHHFISIDGARDVKQQVEEIIFEIAETSGHPSERIDDDNSCPICLCEVEDPYMLEGCTHKFCRSCLLEQCDSAIRTREGFPMVCTHQGCGVPFLLADLKSLLTAEKLEDLFRASLGAFVAGSGGTYRFCPSPDCPSVYCVTDLGDIGDQFICGACYTETCTRCHLEYHPYLSCERYKEFKDEDPEYHSLHKWSLGKDNVKKCPGCKFTIEKIEGCNHMECKCGRHVCWVCLEIFDNSSDCYQHLRSVHQDDI</sequence>
<dbReference type="InterPro" id="IPR013083">
    <property type="entry name" value="Znf_RING/FYVE/PHD"/>
</dbReference>
<dbReference type="SMART" id="SM00647">
    <property type="entry name" value="IBR"/>
    <property type="match status" value="2"/>
</dbReference>
<dbReference type="PROSITE" id="PS00028">
    <property type="entry name" value="ZINC_FINGER_C2H2_1"/>
    <property type="match status" value="1"/>
</dbReference>
<dbReference type="SUPFAM" id="SSF52540">
    <property type="entry name" value="P-loop containing nucleoside triphosphate hydrolases"/>
    <property type="match status" value="1"/>
</dbReference>
<dbReference type="PANTHER" id="PTHR18934:SF81">
    <property type="entry name" value="ATP-DEPENDENT RNA HELICASE DEAH11, CHLOROPLASTIC-RELATED"/>
    <property type="match status" value="1"/>
</dbReference>
<dbReference type="InterPro" id="IPR002867">
    <property type="entry name" value="IBR_dom"/>
</dbReference>
<keyword evidence="5" id="KW-0677">Repeat</keyword>
<keyword evidence="10 17" id="KW-0347">Helicase</keyword>
<dbReference type="CDD" id="cd22585">
    <property type="entry name" value="Rcat_RBR_DEAH12-like"/>
    <property type="match status" value="1"/>
</dbReference>
<evidence type="ECO:0000256" key="1">
    <source>
        <dbReference type="ARBA" id="ARBA00008792"/>
    </source>
</evidence>
<dbReference type="Pfam" id="PF24471">
    <property type="entry name" value="KH_DEAH11"/>
    <property type="match status" value="1"/>
</dbReference>
<dbReference type="FunFam" id="3.40.50.300:FF:001279">
    <property type="entry name" value="ATP-dependent RNA helicase DEAH12 chloroplastic"/>
    <property type="match status" value="1"/>
</dbReference>
<evidence type="ECO:0000313" key="17">
    <source>
        <dbReference type="EMBL" id="GAA0184815.1"/>
    </source>
</evidence>
<dbReference type="GO" id="GO:0003724">
    <property type="term" value="F:RNA helicase activity"/>
    <property type="evidence" value="ECO:0007669"/>
    <property type="project" value="UniProtKB-EC"/>
</dbReference>
<evidence type="ECO:0000313" key="18">
    <source>
        <dbReference type="Proteomes" id="UP001454036"/>
    </source>
</evidence>
<feature type="domain" description="Helicase C-terminal" evidence="15">
    <location>
        <begin position="366"/>
        <end position="529"/>
    </location>
</feature>
<evidence type="ECO:0000256" key="11">
    <source>
        <dbReference type="ARBA" id="ARBA00022833"/>
    </source>
</evidence>
<dbReference type="InterPro" id="IPR001650">
    <property type="entry name" value="Helicase_C-like"/>
</dbReference>
<dbReference type="PROSITE" id="PS00690">
    <property type="entry name" value="DEAH_ATP_HELICASE"/>
    <property type="match status" value="1"/>
</dbReference>
<reference evidence="17 18" key="1">
    <citation type="submission" date="2024-01" db="EMBL/GenBank/DDBJ databases">
        <title>The complete chloroplast genome sequence of Lithospermum erythrorhizon: insights into the phylogenetic relationship among Boraginaceae species and the maternal lineages of purple gromwells.</title>
        <authorList>
            <person name="Okada T."/>
            <person name="Watanabe K."/>
        </authorList>
    </citation>
    <scope>NUCLEOTIDE SEQUENCE [LARGE SCALE GENOMIC DNA]</scope>
</reference>
<evidence type="ECO:0000256" key="8">
    <source>
        <dbReference type="ARBA" id="ARBA00022786"/>
    </source>
</evidence>
<keyword evidence="18" id="KW-1185">Reference proteome</keyword>
<feature type="domain" description="Helicase ATP-binding" evidence="14">
    <location>
        <begin position="169"/>
        <end position="333"/>
    </location>
</feature>
<dbReference type="Pfam" id="PF24641">
    <property type="entry name" value="KH_DEAH11_2nd"/>
    <property type="match status" value="1"/>
</dbReference>
<dbReference type="CDD" id="cd00105">
    <property type="entry name" value="KH-I"/>
    <property type="match status" value="1"/>
</dbReference>
<dbReference type="Pfam" id="PF24637">
    <property type="entry name" value="RRM_DEAH11"/>
    <property type="match status" value="1"/>
</dbReference>
<dbReference type="InterPro" id="IPR011709">
    <property type="entry name" value="DEAD-box_helicase_OB_fold"/>
</dbReference>
<dbReference type="SMART" id="SM00847">
    <property type="entry name" value="HA2"/>
    <property type="match status" value="1"/>
</dbReference>
<dbReference type="InterPro" id="IPR056246">
    <property type="entry name" value="KH_DEAH11/12_1st"/>
</dbReference>
<dbReference type="FunFam" id="1.20.120.1750:FF:000020">
    <property type="entry name" value="ATP-dependent RNA helicase DEAH12 chloroplastic"/>
    <property type="match status" value="1"/>
</dbReference>
<dbReference type="InterPro" id="IPR056244">
    <property type="entry name" value="RRM_DEAH11/12"/>
</dbReference>
<dbReference type="SUPFAM" id="SSF57850">
    <property type="entry name" value="RING/U-box"/>
    <property type="match status" value="3"/>
</dbReference>
<dbReference type="Gene3D" id="3.40.50.300">
    <property type="entry name" value="P-loop containing nucleotide triphosphate hydrolases"/>
    <property type="match status" value="2"/>
</dbReference>
<evidence type="ECO:0000256" key="10">
    <source>
        <dbReference type="ARBA" id="ARBA00022806"/>
    </source>
</evidence>
<dbReference type="SMART" id="SM00490">
    <property type="entry name" value="HELICc"/>
    <property type="match status" value="1"/>
</dbReference>
<dbReference type="PROSITE" id="PS51192">
    <property type="entry name" value="HELICASE_ATP_BIND_1"/>
    <property type="match status" value="1"/>
</dbReference>
<dbReference type="Pfam" id="PF07717">
    <property type="entry name" value="OB_NTP_bind"/>
    <property type="match status" value="1"/>
</dbReference>
<evidence type="ECO:0000256" key="12">
    <source>
        <dbReference type="ARBA" id="ARBA00022840"/>
    </source>
</evidence>
<dbReference type="Pfam" id="PF24638">
    <property type="entry name" value="KH_DEAH11_1st"/>
    <property type="match status" value="1"/>
</dbReference>
<evidence type="ECO:0000256" key="5">
    <source>
        <dbReference type="ARBA" id="ARBA00022737"/>
    </source>
</evidence>
<dbReference type="Pfam" id="PF22191">
    <property type="entry name" value="IBR_1"/>
    <property type="match status" value="1"/>
</dbReference>
<dbReference type="Pfam" id="PF00271">
    <property type="entry name" value="Helicase_C"/>
    <property type="match status" value="1"/>
</dbReference>
<dbReference type="InterPro" id="IPR014001">
    <property type="entry name" value="Helicase_ATP-bd"/>
</dbReference>
<dbReference type="PANTHER" id="PTHR18934">
    <property type="entry name" value="ATP-DEPENDENT RNA HELICASE"/>
    <property type="match status" value="1"/>
</dbReference>
<evidence type="ECO:0000259" key="15">
    <source>
        <dbReference type="PROSITE" id="PS51194"/>
    </source>
</evidence>
<dbReference type="PROSITE" id="PS51873">
    <property type="entry name" value="TRIAD"/>
    <property type="match status" value="1"/>
</dbReference>
<dbReference type="InterPro" id="IPR056248">
    <property type="entry name" value="RBD_DEAH11/12"/>
</dbReference>
<dbReference type="InterPro" id="IPR011545">
    <property type="entry name" value="DEAD/DEAH_box_helicase_dom"/>
</dbReference>
<keyword evidence="11" id="KW-0862">Zinc</keyword>
<protein>
    <recommendedName>
        <fullName evidence="2">RNA helicase</fullName>
        <ecNumber evidence="2">3.6.4.13</ecNumber>
    </recommendedName>
</protein>
<dbReference type="CDD" id="cd20335">
    <property type="entry name" value="BRcat_RBR"/>
    <property type="match status" value="1"/>
</dbReference>
<dbReference type="InterPro" id="IPR044066">
    <property type="entry name" value="TRIAD_supradom"/>
</dbReference>
<keyword evidence="12" id="KW-0067">ATP-binding</keyword>
<dbReference type="Gene3D" id="1.20.120.1080">
    <property type="match status" value="1"/>
</dbReference>
<evidence type="ECO:0000256" key="7">
    <source>
        <dbReference type="ARBA" id="ARBA00022771"/>
    </source>
</evidence>
<gene>
    <name evidence="17" type="ORF">LIER_32103</name>
</gene>
<dbReference type="InterPro" id="IPR056245">
    <property type="entry name" value="KH_DEAH11/12"/>
</dbReference>
<proteinExistence type="inferred from homology"/>
<evidence type="ECO:0000259" key="16">
    <source>
        <dbReference type="PROSITE" id="PS51873"/>
    </source>
</evidence>
<accession>A0AAV3RW25</accession>
<dbReference type="GO" id="GO:0016787">
    <property type="term" value="F:hydrolase activity"/>
    <property type="evidence" value="ECO:0007669"/>
    <property type="project" value="UniProtKB-KW"/>
</dbReference>
<dbReference type="GO" id="GO:0008270">
    <property type="term" value="F:zinc ion binding"/>
    <property type="evidence" value="ECO:0007669"/>
    <property type="project" value="UniProtKB-KW"/>
</dbReference>
<dbReference type="Pfam" id="PF21010">
    <property type="entry name" value="HA2_C"/>
    <property type="match status" value="1"/>
</dbReference>
<dbReference type="FunFam" id="3.40.50.300:FF:002114">
    <property type="entry name" value="ATP-dependent RNA helicase DEAH12 chloroplastic"/>
    <property type="match status" value="1"/>
</dbReference>
<evidence type="ECO:0000256" key="4">
    <source>
        <dbReference type="ARBA" id="ARBA00022723"/>
    </source>
</evidence>
<dbReference type="GO" id="GO:0016740">
    <property type="term" value="F:transferase activity"/>
    <property type="evidence" value="ECO:0007669"/>
    <property type="project" value="UniProtKB-KW"/>
</dbReference>
<dbReference type="PROSITE" id="PS00518">
    <property type="entry name" value="ZF_RING_1"/>
    <property type="match status" value="1"/>
</dbReference>